<evidence type="ECO:0000256" key="1">
    <source>
        <dbReference type="SAM" id="SignalP"/>
    </source>
</evidence>
<dbReference type="OrthoDB" id="166978at2"/>
<accession>A0A0I9UPF1</accession>
<name>A0A0I9UPF1_9MYCO</name>
<dbReference type="RefSeq" id="WP_047313874.1">
    <property type="nucleotide sequence ID" value="NZ_LDPQ01000003.1"/>
</dbReference>
<evidence type="ECO:0000313" key="2">
    <source>
        <dbReference type="EMBL" id="KLO37087.1"/>
    </source>
</evidence>
<sequence length="140" mass="14790">MKRLALAAGALLLAGCGSATHTTASTVTVTQTVTVQPTVPPAVAHTTLPPTGPKTVIDSFGLYETVIDNNGTYLIGADISAGKYHTLGGATCYWARLRSLNTTDIIDSHQGSGPQVVQIRESDIAFLTQNCGTWQMVPWF</sequence>
<dbReference type="PROSITE" id="PS51257">
    <property type="entry name" value="PROKAR_LIPOPROTEIN"/>
    <property type="match status" value="1"/>
</dbReference>
<reference evidence="2 3" key="1">
    <citation type="submission" date="2015-05" db="EMBL/GenBank/DDBJ databases">
        <title>Genome sequence of Mycobacterium haemophilum.</title>
        <authorList>
            <person name="Greninger A.L."/>
            <person name="Cunningham G."/>
            <person name="Miller S."/>
        </authorList>
    </citation>
    <scope>NUCLEOTIDE SEQUENCE [LARGE SCALE GENOMIC DNA]</scope>
    <source>
        <strain evidence="3">UC1</strain>
    </source>
</reference>
<keyword evidence="3" id="KW-1185">Reference proteome</keyword>
<dbReference type="Proteomes" id="UP000036334">
    <property type="component" value="Unassembled WGS sequence"/>
</dbReference>
<dbReference type="STRING" id="1202450.B586_13060"/>
<dbReference type="PATRIC" id="fig|29311.18.peg.2661"/>
<protein>
    <recommendedName>
        <fullName evidence="4">Lipoprotein</fullName>
    </recommendedName>
</protein>
<dbReference type="EMBL" id="LDPR01000006">
    <property type="protein sequence ID" value="KLO37087.1"/>
    <property type="molecule type" value="Genomic_DNA"/>
</dbReference>
<gene>
    <name evidence="2" type="ORF">ABH38_09255</name>
</gene>
<comment type="caution">
    <text evidence="2">The sequence shown here is derived from an EMBL/GenBank/DDBJ whole genome shotgun (WGS) entry which is preliminary data.</text>
</comment>
<feature type="signal peptide" evidence="1">
    <location>
        <begin position="1"/>
        <end position="19"/>
    </location>
</feature>
<feature type="chain" id="PRO_5038411858" description="Lipoprotein" evidence="1">
    <location>
        <begin position="20"/>
        <end position="140"/>
    </location>
</feature>
<evidence type="ECO:0008006" key="4">
    <source>
        <dbReference type="Google" id="ProtNLM"/>
    </source>
</evidence>
<dbReference type="AlphaFoldDB" id="A0A0I9UPF1"/>
<evidence type="ECO:0000313" key="3">
    <source>
        <dbReference type="Proteomes" id="UP000036334"/>
    </source>
</evidence>
<organism evidence="2 3">
    <name type="scientific">Mycobacterium haemophilum</name>
    <dbReference type="NCBI Taxonomy" id="29311"/>
    <lineage>
        <taxon>Bacteria</taxon>
        <taxon>Bacillati</taxon>
        <taxon>Actinomycetota</taxon>
        <taxon>Actinomycetes</taxon>
        <taxon>Mycobacteriales</taxon>
        <taxon>Mycobacteriaceae</taxon>
        <taxon>Mycobacterium</taxon>
    </lineage>
</organism>
<keyword evidence="1" id="KW-0732">Signal</keyword>
<proteinExistence type="predicted"/>